<dbReference type="Gene3D" id="3.30.390.30">
    <property type="match status" value="1"/>
</dbReference>
<dbReference type="InterPro" id="IPR016156">
    <property type="entry name" value="FAD/NAD-linked_Rdtase_dimer_sf"/>
</dbReference>
<dbReference type="AlphaFoldDB" id="A0A0F9VHG5"/>
<dbReference type="InterPro" id="IPR028202">
    <property type="entry name" value="Reductase_C"/>
</dbReference>
<evidence type="ECO:0000259" key="6">
    <source>
        <dbReference type="Pfam" id="PF14759"/>
    </source>
</evidence>
<accession>A0A0F9VHG5</accession>
<evidence type="ECO:0000313" key="7">
    <source>
        <dbReference type="EMBL" id="KKN65243.1"/>
    </source>
</evidence>
<dbReference type="InterPro" id="IPR023753">
    <property type="entry name" value="FAD/NAD-binding_dom"/>
</dbReference>
<organism evidence="7">
    <name type="scientific">marine sediment metagenome</name>
    <dbReference type="NCBI Taxonomy" id="412755"/>
    <lineage>
        <taxon>unclassified sequences</taxon>
        <taxon>metagenomes</taxon>
        <taxon>ecological metagenomes</taxon>
    </lineage>
</organism>
<name>A0A0F9VHG5_9ZZZZ</name>
<dbReference type="GO" id="GO:0016651">
    <property type="term" value="F:oxidoreductase activity, acting on NAD(P)H"/>
    <property type="evidence" value="ECO:0007669"/>
    <property type="project" value="TreeGrafter"/>
</dbReference>
<dbReference type="Pfam" id="PF07992">
    <property type="entry name" value="Pyr_redox_2"/>
    <property type="match status" value="1"/>
</dbReference>
<dbReference type="SUPFAM" id="SSF51905">
    <property type="entry name" value="FAD/NAD(P)-binding domain"/>
    <property type="match status" value="1"/>
</dbReference>
<dbReference type="PRINTS" id="PR00411">
    <property type="entry name" value="PNDRDTASEI"/>
</dbReference>
<dbReference type="EMBL" id="LAZR01000530">
    <property type="protein sequence ID" value="KKN65243.1"/>
    <property type="molecule type" value="Genomic_DNA"/>
</dbReference>
<feature type="domain" description="Reductase C-terminal" evidence="6">
    <location>
        <begin position="326"/>
        <end position="411"/>
    </location>
</feature>
<evidence type="ECO:0000256" key="4">
    <source>
        <dbReference type="ARBA" id="ARBA00023002"/>
    </source>
</evidence>
<keyword evidence="2" id="KW-0285">Flavoprotein</keyword>
<gene>
    <name evidence="7" type="ORF">LCGC14_0483440</name>
</gene>
<dbReference type="InterPro" id="IPR050446">
    <property type="entry name" value="FAD-oxidoreductase/Apoptosis"/>
</dbReference>
<feature type="domain" description="FAD/NAD(P)-binding" evidence="5">
    <location>
        <begin position="6"/>
        <end position="307"/>
    </location>
</feature>
<evidence type="ECO:0000256" key="1">
    <source>
        <dbReference type="ARBA" id="ARBA00001974"/>
    </source>
</evidence>
<reference evidence="7" key="1">
    <citation type="journal article" date="2015" name="Nature">
        <title>Complex archaea that bridge the gap between prokaryotes and eukaryotes.</title>
        <authorList>
            <person name="Spang A."/>
            <person name="Saw J.H."/>
            <person name="Jorgensen S.L."/>
            <person name="Zaremba-Niedzwiedzka K."/>
            <person name="Martijn J."/>
            <person name="Lind A.E."/>
            <person name="van Eijk R."/>
            <person name="Schleper C."/>
            <person name="Guy L."/>
            <person name="Ettema T.J."/>
        </authorList>
    </citation>
    <scope>NUCLEOTIDE SEQUENCE</scope>
</reference>
<comment type="caution">
    <text evidence="7">The sequence shown here is derived from an EMBL/GenBank/DDBJ whole genome shotgun (WGS) entry which is preliminary data.</text>
</comment>
<dbReference type="PANTHER" id="PTHR43557">
    <property type="entry name" value="APOPTOSIS-INDUCING FACTOR 1"/>
    <property type="match status" value="1"/>
</dbReference>
<sequence>MNMETTIIIGGGHAGGEAALSLRQGGYAGRIVLICEEHGLPYQRPPLSKAFLLAPEPEASLIRPAANFSKADIEIASGIGVQTIDRQARSVTLSDGSRLSWDHLIIATGSRPRQLALPDPITAQPTNLHYLRNLTDAQRLKGALQPDKKLLIIGGGYIGLEVASAAQSLGLQVTIIEAQERILSRVTAPEVSAFYQQVHQAAGIQMLTGVQITTVNFSSDGTAIRSVTLQNGDELPTDVVLAGIGAIPETGLAESAGLEVDNGILVNEFCQTSDPAIYAIGDCSNHPSKAYQRRIRLESVPNAVEQARVAAQSINGSPKPYESIPWFWSDQYDLKLQMVGLSQGYDQVVIRGNPEERSFAAFYFANDKLIAADCVSRPSEFGMIRKLVQAGTTASSAAALANIDVALKDLL</sequence>
<evidence type="ECO:0000256" key="3">
    <source>
        <dbReference type="ARBA" id="ARBA00022827"/>
    </source>
</evidence>
<dbReference type="Pfam" id="PF14759">
    <property type="entry name" value="Reductase_C"/>
    <property type="match status" value="1"/>
</dbReference>
<dbReference type="PANTHER" id="PTHR43557:SF2">
    <property type="entry name" value="RIESKE DOMAIN-CONTAINING PROTEIN-RELATED"/>
    <property type="match status" value="1"/>
</dbReference>
<dbReference type="InterPro" id="IPR036188">
    <property type="entry name" value="FAD/NAD-bd_sf"/>
</dbReference>
<evidence type="ECO:0008006" key="8">
    <source>
        <dbReference type="Google" id="ProtNLM"/>
    </source>
</evidence>
<dbReference type="SUPFAM" id="SSF55424">
    <property type="entry name" value="FAD/NAD-linked reductases, dimerisation (C-terminal) domain"/>
    <property type="match status" value="1"/>
</dbReference>
<evidence type="ECO:0000256" key="2">
    <source>
        <dbReference type="ARBA" id="ARBA00022630"/>
    </source>
</evidence>
<protein>
    <recommendedName>
        <fullName evidence="8">FAD/NAD(P)-binding domain-containing protein</fullName>
    </recommendedName>
</protein>
<proteinExistence type="predicted"/>
<dbReference type="PRINTS" id="PR00368">
    <property type="entry name" value="FADPNR"/>
</dbReference>
<dbReference type="Gene3D" id="3.50.50.60">
    <property type="entry name" value="FAD/NAD(P)-binding domain"/>
    <property type="match status" value="2"/>
</dbReference>
<dbReference type="GO" id="GO:0005737">
    <property type="term" value="C:cytoplasm"/>
    <property type="evidence" value="ECO:0007669"/>
    <property type="project" value="TreeGrafter"/>
</dbReference>
<comment type="cofactor">
    <cofactor evidence="1">
        <name>FAD</name>
        <dbReference type="ChEBI" id="CHEBI:57692"/>
    </cofactor>
</comment>
<keyword evidence="4" id="KW-0560">Oxidoreductase</keyword>
<evidence type="ECO:0000259" key="5">
    <source>
        <dbReference type="Pfam" id="PF07992"/>
    </source>
</evidence>
<keyword evidence="3" id="KW-0274">FAD</keyword>